<comment type="caution">
    <text evidence="1">The sequence shown here is derived from an EMBL/GenBank/DDBJ whole genome shotgun (WGS) entry which is preliminary data.</text>
</comment>
<dbReference type="InterPro" id="IPR010581">
    <property type="entry name" value="DUF1152"/>
</dbReference>
<dbReference type="Pfam" id="PF06626">
    <property type="entry name" value="DUF1152"/>
    <property type="match status" value="1"/>
</dbReference>
<protein>
    <recommendedName>
        <fullName evidence="3">DUF1152 domain-containing protein</fullName>
    </recommendedName>
</protein>
<accession>A0A812UMC3</accession>
<feature type="non-terminal residue" evidence="1">
    <location>
        <position position="307"/>
    </location>
</feature>
<dbReference type="AlphaFoldDB" id="A0A812UMC3"/>
<evidence type="ECO:0000313" key="2">
    <source>
        <dbReference type="Proteomes" id="UP000649617"/>
    </source>
</evidence>
<sequence length="307" mass="33458">MQSFMESLAGKRVVLSGCGGGCDVLGTSVIYQQIKDKARQVAFFSLSFTKDGLLLKTCQQISKKCWLVEPGNGGLADDPNEQVYFPEARMANATGVHIYTLSHYATIAQYTEGYRAALKLEFGDEVPDVLILCDGGCDVLLTGAESGLATPVEDMSHLKAILPLNIREKYVAALGANVDCGHGVVQAELDKRLADMRRSGTMIFSHPLTIEDAPAAYFADLVSKCAPARSIVQSLVVAAMEGHRGLYTPEHLKRRIGANKVPLSEQTATLFLFHLERLAGEILYLDRLEPEHNFIHIAAVISDFEDA</sequence>
<organism evidence="1 2">
    <name type="scientific">Symbiodinium pilosum</name>
    <name type="common">Dinoflagellate</name>
    <dbReference type="NCBI Taxonomy" id="2952"/>
    <lineage>
        <taxon>Eukaryota</taxon>
        <taxon>Sar</taxon>
        <taxon>Alveolata</taxon>
        <taxon>Dinophyceae</taxon>
        <taxon>Suessiales</taxon>
        <taxon>Symbiodiniaceae</taxon>
        <taxon>Symbiodinium</taxon>
    </lineage>
</organism>
<name>A0A812UMC3_SYMPI</name>
<dbReference type="Proteomes" id="UP000649617">
    <property type="component" value="Unassembled WGS sequence"/>
</dbReference>
<proteinExistence type="predicted"/>
<keyword evidence="2" id="KW-1185">Reference proteome</keyword>
<dbReference type="EMBL" id="CAJNIZ010039102">
    <property type="protein sequence ID" value="CAE7587117.1"/>
    <property type="molecule type" value="Genomic_DNA"/>
</dbReference>
<gene>
    <name evidence="1" type="ORF">SPIL2461_LOCUS15660</name>
</gene>
<reference evidence="1" key="1">
    <citation type="submission" date="2021-02" db="EMBL/GenBank/DDBJ databases">
        <authorList>
            <person name="Dougan E. K."/>
            <person name="Rhodes N."/>
            <person name="Thang M."/>
            <person name="Chan C."/>
        </authorList>
    </citation>
    <scope>NUCLEOTIDE SEQUENCE</scope>
</reference>
<evidence type="ECO:0000313" key="1">
    <source>
        <dbReference type="EMBL" id="CAE7587117.1"/>
    </source>
</evidence>
<evidence type="ECO:0008006" key="3">
    <source>
        <dbReference type="Google" id="ProtNLM"/>
    </source>
</evidence>
<dbReference type="OrthoDB" id="10259699at2759"/>